<evidence type="ECO:0000256" key="2">
    <source>
        <dbReference type="ARBA" id="ARBA00022786"/>
    </source>
</evidence>
<dbReference type="InterPro" id="IPR000608">
    <property type="entry name" value="UBC"/>
</dbReference>
<dbReference type="InterPro" id="IPR023313">
    <property type="entry name" value="UBQ-conjugating_AS"/>
</dbReference>
<dbReference type="Proteomes" id="UP001608902">
    <property type="component" value="Unassembled WGS sequence"/>
</dbReference>
<dbReference type="PANTHER" id="PTHR24068">
    <property type="entry name" value="UBIQUITIN-CONJUGATING ENZYME E2"/>
    <property type="match status" value="1"/>
</dbReference>
<name>A0ABD6ENN0_9BILA</name>
<feature type="active site" description="Glycyl thioester intermediate" evidence="3">
    <location>
        <position position="114"/>
    </location>
</feature>
<dbReference type="GO" id="GO:0005524">
    <property type="term" value="F:ATP binding"/>
    <property type="evidence" value="ECO:0007669"/>
    <property type="project" value="UniProtKB-UniRule"/>
</dbReference>
<dbReference type="GO" id="GO:0016740">
    <property type="term" value="F:transferase activity"/>
    <property type="evidence" value="ECO:0007669"/>
    <property type="project" value="UniProtKB-KW"/>
</dbReference>
<dbReference type="SUPFAM" id="SSF54495">
    <property type="entry name" value="UBC-like"/>
    <property type="match status" value="1"/>
</dbReference>
<keyword evidence="4" id="KW-0067">ATP-binding</keyword>
<evidence type="ECO:0000259" key="5">
    <source>
        <dbReference type="PROSITE" id="PS50127"/>
    </source>
</evidence>
<evidence type="ECO:0000313" key="7">
    <source>
        <dbReference type="Proteomes" id="UP001608902"/>
    </source>
</evidence>
<sequence length="176" mass="20120">MCEAVVIRCDLQTMSKDGNSSKKIRKMDEMALTRIRKELLELETDPPPYCSAGPEGDDLFTWQATITGQSDSPYRDGVFTLSIVFPLEYPFRPPQVKFRTPIYHPNIDLNGNICLDILREHWSPALTVSNVLLSICSLLTDPNPTDPLQPDVAKLFLADRRKYNENAREWTRKYAT</sequence>
<dbReference type="FunFam" id="3.10.110.10:FF:000002">
    <property type="entry name" value="Ubiquitin-conjugating enzyme E2 D3"/>
    <property type="match status" value="1"/>
</dbReference>
<keyword evidence="4" id="KW-0547">Nucleotide-binding</keyword>
<evidence type="ECO:0000256" key="4">
    <source>
        <dbReference type="RuleBase" id="RU362109"/>
    </source>
</evidence>
<evidence type="ECO:0000256" key="1">
    <source>
        <dbReference type="ARBA" id="ARBA00022679"/>
    </source>
</evidence>
<dbReference type="SMART" id="SM00212">
    <property type="entry name" value="UBCc"/>
    <property type="match status" value="1"/>
</dbReference>
<dbReference type="Gene3D" id="3.10.110.10">
    <property type="entry name" value="Ubiquitin Conjugating Enzyme"/>
    <property type="match status" value="1"/>
</dbReference>
<reference evidence="6 7" key="1">
    <citation type="submission" date="2024-08" db="EMBL/GenBank/DDBJ databases">
        <title>Gnathostoma spinigerum genome.</title>
        <authorList>
            <person name="Gonzalez-Bertolin B."/>
            <person name="Monzon S."/>
            <person name="Zaballos A."/>
            <person name="Jimenez P."/>
            <person name="Dekumyoy P."/>
            <person name="Varona S."/>
            <person name="Cuesta I."/>
            <person name="Sumanam S."/>
            <person name="Adisakwattana P."/>
            <person name="Gasser R.B."/>
            <person name="Hernandez-Gonzalez A."/>
            <person name="Young N.D."/>
            <person name="Perteguer M.J."/>
        </authorList>
    </citation>
    <scope>NUCLEOTIDE SEQUENCE [LARGE SCALE GENOMIC DNA]</scope>
    <source>
        <strain evidence="6">AL3</strain>
        <tissue evidence="6">Liver</tissue>
    </source>
</reference>
<protein>
    <recommendedName>
        <fullName evidence="5">UBC core domain-containing protein</fullName>
    </recommendedName>
</protein>
<feature type="domain" description="UBC core" evidence="5">
    <location>
        <begin position="30"/>
        <end position="176"/>
    </location>
</feature>
<dbReference type="AlphaFoldDB" id="A0ABD6ENN0"/>
<keyword evidence="1" id="KW-0808">Transferase</keyword>
<dbReference type="InterPro" id="IPR016135">
    <property type="entry name" value="UBQ-conjugating_enzyme/RWD"/>
</dbReference>
<dbReference type="EMBL" id="JBGFUD010007157">
    <property type="protein sequence ID" value="MFH4981411.1"/>
    <property type="molecule type" value="Genomic_DNA"/>
</dbReference>
<organism evidence="6 7">
    <name type="scientific">Gnathostoma spinigerum</name>
    <dbReference type="NCBI Taxonomy" id="75299"/>
    <lineage>
        <taxon>Eukaryota</taxon>
        <taxon>Metazoa</taxon>
        <taxon>Ecdysozoa</taxon>
        <taxon>Nematoda</taxon>
        <taxon>Chromadorea</taxon>
        <taxon>Rhabditida</taxon>
        <taxon>Spirurina</taxon>
        <taxon>Gnathostomatomorpha</taxon>
        <taxon>Gnathostomatoidea</taxon>
        <taxon>Gnathostomatidae</taxon>
        <taxon>Gnathostoma</taxon>
    </lineage>
</organism>
<dbReference type="PROSITE" id="PS00183">
    <property type="entry name" value="UBC_1"/>
    <property type="match status" value="1"/>
</dbReference>
<accession>A0ABD6ENN0</accession>
<gene>
    <name evidence="6" type="ORF">AB6A40_008120</name>
</gene>
<proteinExistence type="inferred from homology"/>
<dbReference type="Pfam" id="PF00179">
    <property type="entry name" value="UQ_con"/>
    <property type="match status" value="1"/>
</dbReference>
<evidence type="ECO:0000256" key="3">
    <source>
        <dbReference type="PROSITE-ProRule" id="PRU10133"/>
    </source>
</evidence>
<comment type="caution">
    <text evidence="6">The sequence shown here is derived from an EMBL/GenBank/DDBJ whole genome shotgun (WGS) entry which is preliminary data.</text>
</comment>
<comment type="similarity">
    <text evidence="4">Belongs to the ubiquitin-conjugating enzyme family.</text>
</comment>
<keyword evidence="2 4" id="KW-0833">Ubl conjugation pathway</keyword>
<dbReference type="PROSITE" id="PS50127">
    <property type="entry name" value="UBC_2"/>
    <property type="match status" value="1"/>
</dbReference>
<keyword evidence="7" id="KW-1185">Reference proteome</keyword>
<evidence type="ECO:0000313" key="6">
    <source>
        <dbReference type="EMBL" id="MFH4981411.1"/>
    </source>
</evidence>